<evidence type="ECO:0000313" key="3">
    <source>
        <dbReference type="Proteomes" id="UP000077266"/>
    </source>
</evidence>
<feature type="region of interest" description="Disordered" evidence="1">
    <location>
        <begin position="1"/>
        <end position="51"/>
    </location>
</feature>
<protein>
    <submittedName>
        <fullName evidence="2">Uncharacterized protein</fullName>
    </submittedName>
</protein>
<dbReference type="Proteomes" id="UP000077266">
    <property type="component" value="Unassembled WGS sequence"/>
</dbReference>
<organism evidence="2 3">
    <name type="scientific">Exidia glandulosa HHB12029</name>
    <dbReference type="NCBI Taxonomy" id="1314781"/>
    <lineage>
        <taxon>Eukaryota</taxon>
        <taxon>Fungi</taxon>
        <taxon>Dikarya</taxon>
        <taxon>Basidiomycota</taxon>
        <taxon>Agaricomycotina</taxon>
        <taxon>Agaricomycetes</taxon>
        <taxon>Auriculariales</taxon>
        <taxon>Exidiaceae</taxon>
        <taxon>Exidia</taxon>
    </lineage>
</organism>
<gene>
    <name evidence="2" type="ORF">EXIGLDRAFT_57557</name>
</gene>
<evidence type="ECO:0000313" key="2">
    <source>
        <dbReference type="EMBL" id="KZV78204.1"/>
    </source>
</evidence>
<dbReference type="AlphaFoldDB" id="A0A166MMR6"/>
<dbReference type="InParanoid" id="A0A166MMR6"/>
<sequence>MGDGGGNVLTEESPGRRRELQVADRDSTRGYDTRRGRGGNILTEESPGRGRELQVDVSTRGGYACAPALPAKRVSSVQGCRIRSRIATPHLQAFEDCKYTLPRRPECTYHLYVEDVLDLDLQWYERARALWAW</sequence>
<proteinExistence type="predicted"/>
<name>A0A166MMR6_EXIGL</name>
<accession>A0A166MMR6</accession>
<dbReference type="EMBL" id="KV427047">
    <property type="protein sequence ID" value="KZV78204.1"/>
    <property type="molecule type" value="Genomic_DNA"/>
</dbReference>
<keyword evidence="3" id="KW-1185">Reference proteome</keyword>
<reference evidence="2 3" key="1">
    <citation type="journal article" date="2016" name="Mol. Biol. Evol.">
        <title>Comparative Genomics of Early-Diverging Mushroom-Forming Fungi Provides Insights into the Origins of Lignocellulose Decay Capabilities.</title>
        <authorList>
            <person name="Nagy L.G."/>
            <person name="Riley R."/>
            <person name="Tritt A."/>
            <person name="Adam C."/>
            <person name="Daum C."/>
            <person name="Floudas D."/>
            <person name="Sun H."/>
            <person name="Yadav J.S."/>
            <person name="Pangilinan J."/>
            <person name="Larsson K.H."/>
            <person name="Matsuura K."/>
            <person name="Barry K."/>
            <person name="Labutti K."/>
            <person name="Kuo R."/>
            <person name="Ohm R.A."/>
            <person name="Bhattacharya S.S."/>
            <person name="Shirouzu T."/>
            <person name="Yoshinaga Y."/>
            <person name="Martin F.M."/>
            <person name="Grigoriev I.V."/>
            <person name="Hibbett D.S."/>
        </authorList>
    </citation>
    <scope>NUCLEOTIDE SEQUENCE [LARGE SCALE GENOMIC DNA]</scope>
    <source>
        <strain evidence="2 3">HHB12029</strain>
    </source>
</reference>
<evidence type="ECO:0000256" key="1">
    <source>
        <dbReference type="SAM" id="MobiDB-lite"/>
    </source>
</evidence>
<feature type="compositionally biased region" description="Basic and acidic residues" evidence="1">
    <location>
        <begin position="13"/>
        <end position="35"/>
    </location>
</feature>